<dbReference type="Gene3D" id="3.40.50.12480">
    <property type="match status" value="1"/>
</dbReference>
<dbReference type="AlphaFoldDB" id="A0A7G1I028"/>
<dbReference type="InterPro" id="IPR026444">
    <property type="entry name" value="Secre_tail"/>
</dbReference>
<protein>
    <recommendedName>
        <fullName evidence="4">Secretion system C-terminal sorting domain-containing protein</fullName>
    </recommendedName>
</protein>
<reference evidence="3" key="1">
    <citation type="submission" date="2020-07" db="EMBL/GenBank/DDBJ databases">
        <title>Complete genome sequencing of Coprobacter sp. strain 2CBH44.</title>
        <authorList>
            <person name="Sakamoto M."/>
            <person name="Murakami T."/>
            <person name="Mori H."/>
        </authorList>
    </citation>
    <scope>NUCLEOTIDE SEQUENCE [LARGE SCALE GENOMIC DNA]</scope>
    <source>
        <strain evidence="3">2CBH44</strain>
    </source>
</reference>
<name>A0A7G1I028_9BACT</name>
<proteinExistence type="predicted"/>
<dbReference type="SUPFAM" id="SSF52058">
    <property type="entry name" value="L domain-like"/>
    <property type="match status" value="1"/>
</dbReference>
<dbReference type="InterPro" id="IPR032675">
    <property type="entry name" value="LRR_dom_sf"/>
</dbReference>
<accession>A0A7G1I028</accession>
<gene>
    <name evidence="2" type="ORF">Cop2CBH44_27750</name>
</gene>
<evidence type="ECO:0008006" key="4">
    <source>
        <dbReference type="Google" id="ProtNLM"/>
    </source>
</evidence>
<dbReference type="NCBIfam" id="TIGR04183">
    <property type="entry name" value="Por_Secre_tail"/>
    <property type="match status" value="1"/>
</dbReference>
<feature type="signal peptide" evidence="1">
    <location>
        <begin position="1"/>
        <end position="21"/>
    </location>
</feature>
<dbReference type="Gene3D" id="3.80.10.10">
    <property type="entry name" value="Ribonuclease Inhibitor"/>
    <property type="match status" value="1"/>
</dbReference>
<evidence type="ECO:0000313" key="2">
    <source>
        <dbReference type="EMBL" id="BCI64422.1"/>
    </source>
</evidence>
<sequence>MSIRFLLSSALALSTMTLVMAESKTVTVTEAGTLQSQFTTDEMASVTELTVSGPINKTDLTFVNSSLTALETLNLKQSNIIEETIETETYKANTFPASSFSHNVTLKNISLPMSITEIGDNAFDFTKLENVDFSGCANLNIIGLEAFASNDYLKEVNLSNCTGLVTIGYNAFNSCGNKVDELGISETSINLSGCSALTTISDYAFSNHKKSTAIDFTGCTSLNYIGNRAFNNSKVILLDLSSCSSLETLTGYSFNLCTKITDIILPINLKMIEAKTFPNASSSLVSVKSLATVPPTLVSGGFSATGVAKATLSVPVGAKAAYEADEEWAKFNEIVEDASLSVENAYTENLKVSAQNNIIKIYNIENGATINIYNMQGALVVTQIATDNHAEISLPVSGMYIVKCGKSIAKIML</sequence>
<dbReference type="PANTHER" id="PTHR45661">
    <property type="entry name" value="SURFACE ANTIGEN"/>
    <property type="match status" value="1"/>
</dbReference>
<keyword evidence="3" id="KW-1185">Reference proteome</keyword>
<dbReference type="KEGG" id="copr:Cop2CBH44_27750"/>
<dbReference type="InterPro" id="IPR026906">
    <property type="entry name" value="LRR_5"/>
</dbReference>
<evidence type="ECO:0000313" key="3">
    <source>
        <dbReference type="Proteomes" id="UP000594042"/>
    </source>
</evidence>
<dbReference type="Pfam" id="PF13306">
    <property type="entry name" value="LRR_5"/>
    <property type="match status" value="2"/>
</dbReference>
<dbReference type="RefSeq" id="WP_200755046.1">
    <property type="nucleotide sequence ID" value="NZ_AP023322.1"/>
</dbReference>
<dbReference type="Proteomes" id="UP000594042">
    <property type="component" value="Chromosome"/>
</dbReference>
<dbReference type="InterPro" id="IPR053139">
    <property type="entry name" value="Surface_bspA-like"/>
</dbReference>
<evidence type="ECO:0000256" key="1">
    <source>
        <dbReference type="SAM" id="SignalP"/>
    </source>
</evidence>
<feature type="chain" id="PRO_5029003201" description="Secretion system C-terminal sorting domain-containing protein" evidence="1">
    <location>
        <begin position="22"/>
        <end position="413"/>
    </location>
</feature>
<dbReference type="EMBL" id="AP023322">
    <property type="protein sequence ID" value="BCI64422.1"/>
    <property type="molecule type" value="Genomic_DNA"/>
</dbReference>
<keyword evidence="1" id="KW-0732">Signal</keyword>
<organism evidence="2 3">
    <name type="scientific">Coprobacter secundus subsp. similis</name>
    <dbReference type="NCBI Taxonomy" id="2751153"/>
    <lineage>
        <taxon>Bacteria</taxon>
        <taxon>Pseudomonadati</taxon>
        <taxon>Bacteroidota</taxon>
        <taxon>Bacteroidia</taxon>
        <taxon>Bacteroidales</taxon>
        <taxon>Barnesiellaceae</taxon>
        <taxon>Coprobacter</taxon>
    </lineage>
</organism>
<dbReference type="PANTHER" id="PTHR45661:SF3">
    <property type="entry name" value="IG-LIKE DOMAIN-CONTAINING PROTEIN"/>
    <property type="match status" value="1"/>
</dbReference>